<accession>A0AA38SPU1</accession>
<dbReference type="AlphaFoldDB" id="A0AA38SPU1"/>
<reference evidence="1" key="1">
    <citation type="submission" date="2023-03" db="EMBL/GenBank/DDBJ databases">
        <title>Chromosome-scale reference genome and RAD-based genetic map of yellow starthistle (Centaurea solstitialis) reveal putative structural variation and QTLs associated with invader traits.</title>
        <authorList>
            <person name="Reatini B."/>
            <person name="Cang F.A."/>
            <person name="Jiang Q."/>
            <person name="Mckibben M.T.W."/>
            <person name="Barker M.S."/>
            <person name="Rieseberg L.H."/>
            <person name="Dlugosch K.M."/>
        </authorList>
    </citation>
    <scope>NUCLEOTIDE SEQUENCE</scope>
    <source>
        <strain evidence="1">CAN-66</strain>
        <tissue evidence="1">Leaf</tissue>
    </source>
</reference>
<sequence>MMESTITFTYVTYESVRHKRRMNTTVVWKAIHHSREEVKEASSQESCDGQDVDAGRAVEEMALTFLEAHDRSNFKRA</sequence>
<evidence type="ECO:0000313" key="1">
    <source>
        <dbReference type="EMBL" id="KAJ9546645.1"/>
    </source>
</evidence>
<proteinExistence type="predicted"/>
<gene>
    <name evidence="1" type="ORF">OSB04_019188</name>
</gene>
<name>A0AA38SPU1_9ASTR</name>
<evidence type="ECO:0000313" key="2">
    <source>
        <dbReference type="Proteomes" id="UP001172457"/>
    </source>
</evidence>
<dbReference type="Proteomes" id="UP001172457">
    <property type="component" value="Chromosome 5"/>
</dbReference>
<organism evidence="1 2">
    <name type="scientific">Centaurea solstitialis</name>
    <name type="common">yellow star-thistle</name>
    <dbReference type="NCBI Taxonomy" id="347529"/>
    <lineage>
        <taxon>Eukaryota</taxon>
        <taxon>Viridiplantae</taxon>
        <taxon>Streptophyta</taxon>
        <taxon>Embryophyta</taxon>
        <taxon>Tracheophyta</taxon>
        <taxon>Spermatophyta</taxon>
        <taxon>Magnoliopsida</taxon>
        <taxon>eudicotyledons</taxon>
        <taxon>Gunneridae</taxon>
        <taxon>Pentapetalae</taxon>
        <taxon>asterids</taxon>
        <taxon>campanulids</taxon>
        <taxon>Asterales</taxon>
        <taxon>Asteraceae</taxon>
        <taxon>Carduoideae</taxon>
        <taxon>Cardueae</taxon>
        <taxon>Centaureinae</taxon>
        <taxon>Centaurea</taxon>
    </lineage>
</organism>
<keyword evidence="2" id="KW-1185">Reference proteome</keyword>
<comment type="caution">
    <text evidence="1">The sequence shown here is derived from an EMBL/GenBank/DDBJ whole genome shotgun (WGS) entry which is preliminary data.</text>
</comment>
<protein>
    <submittedName>
        <fullName evidence="1">Uncharacterized protein</fullName>
    </submittedName>
</protein>
<dbReference type="EMBL" id="JARYMX010000005">
    <property type="protein sequence ID" value="KAJ9546645.1"/>
    <property type="molecule type" value="Genomic_DNA"/>
</dbReference>